<dbReference type="GO" id="GO:0051959">
    <property type="term" value="F:dynein light intermediate chain binding"/>
    <property type="evidence" value="ECO:0007669"/>
    <property type="project" value="InterPro"/>
</dbReference>
<evidence type="ECO:0000256" key="3">
    <source>
        <dbReference type="ARBA" id="ARBA00022679"/>
    </source>
</evidence>
<evidence type="ECO:0000313" key="12">
    <source>
        <dbReference type="Proteomes" id="UP000265515"/>
    </source>
</evidence>
<reference evidence="11 12" key="1">
    <citation type="journal article" date="2018" name="Cell">
        <title>The Chara Genome: Secondary Complexity and Implications for Plant Terrestrialization.</title>
        <authorList>
            <person name="Nishiyama T."/>
            <person name="Sakayama H."/>
            <person name="Vries J.D."/>
            <person name="Buschmann H."/>
            <person name="Saint-Marcoux D."/>
            <person name="Ullrich K.K."/>
            <person name="Haas F.B."/>
            <person name="Vanderstraeten L."/>
            <person name="Becker D."/>
            <person name="Lang D."/>
            <person name="Vosolsobe S."/>
            <person name="Rombauts S."/>
            <person name="Wilhelmsson P.K.I."/>
            <person name="Janitza P."/>
            <person name="Kern R."/>
            <person name="Heyl A."/>
            <person name="Rumpler F."/>
            <person name="Villalobos L.I.A.C."/>
            <person name="Clay J.M."/>
            <person name="Skokan R."/>
            <person name="Toyoda A."/>
            <person name="Suzuki Y."/>
            <person name="Kagoshima H."/>
            <person name="Schijlen E."/>
            <person name="Tajeshwar N."/>
            <person name="Catarino B."/>
            <person name="Hetherington A.J."/>
            <person name="Saltykova A."/>
            <person name="Bonnot C."/>
            <person name="Breuninger H."/>
            <person name="Symeonidi A."/>
            <person name="Radhakrishnan G.V."/>
            <person name="Van Nieuwerburgh F."/>
            <person name="Deforce D."/>
            <person name="Chang C."/>
            <person name="Karol K.G."/>
            <person name="Hedrich R."/>
            <person name="Ulvskov P."/>
            <person name="Glockner G."/>
            <person name="Delwiche C.F."/>
            <person name="Petrasek J."/>
            <person name="Van de Peer Y."/>
            <person name="Friml J."/>
            <person name="Beilby M."/>
            <person name="Dolan L."/>
            <person name="Kohara Y."/>
            <person name="Sugano S."/>
            <person name="Fujiyama A."/>
            <person name="Delaux P.-M."/>
            <person name="Quint M."/>
            <person name="TheiBen G."/>
            <person name="Hagemann M."/>
            <person name="Harholt J."/>
            <person name="Dunand C."/>
            <person name="Zachgo S."/>
            <person name="Langdale J."/>
            <person name="Maumus F."/>
            <person name="Straeten D.V.D."/>
            <person name="Gould S.B."/>
            <person name="Rensing S.A."/>
        </authorList>
    </citation>
    <scope>NUCLEOTIDE SEQUENCE [LARGE SCALE GENOMIC DNA]</scope>
    <source>
        <strain evidence="11 12">S276</strain>
    </source>
</reference>
<dbReference type="FunFam" id="3.10.10.10:FF:000007">
    <property type="entry name" value="Retrovirus-related Pol polyprotein from transposon 17.6-like Protein"/>
    <property type="match status" value="1"/>
</dbReference>
<organism evidence="11 12">
    <name type="scientific">Chara braunii</name>
    <name type="common">Braun's stonewort</name>
    <dbReference type="NCBI Taxonomy" id="69332"/>
    <lineage>
        <taxon>Eukaryota</taxon>
        <taxon>Viridiplantae</taxon>
        <taxon>Streptophyta</taxon>
        <taxon>Charophyceae</taxon>
        <taxon>Charales</taxon>
        <taxon>Characeae</taxon>
        <taxon>Chara</taxon>
    </lineage>
</organism>
<name>A0A388K754_CHABU</name>
<dbReference type="GO" id="GO:0045505">
    <property type="term" value="F:dynein intermediate chain binding"/>
    <property type="evidence" value="ECO:0007669"/>
    <property type="project" value="InterPro"/>
</dbReference>
<proteinExistence type="inferred from homology"/>
<dbReference type="GO" id="GO:0004519">
    <property type="term" value="F:endonuclease activity"/>
    <property type="evidence" value="ECO:0007669"/>
    <property type="project" value="UniProtKB-KW"/>
</dbReference>
<evidence type="ECO:0000256" key="2">
    <source>
        <dbReference type="ARBA" id="ARBA00022670"/>
    </source>
</evidence>
<comment type="similarity">
    <text evidence="1">Belongs to the dynein heavy chain family.</text>
</comment>
<evidence type="ECO:0000313" key="11">
    <source>
        <dbReference type="EMBL" id="GBG65773.1"/>
    </source>
</evidence>
<dbReference type="Pfam" id="PF08393">
    <property type="entry name" value="DHC_N2"/>
    <property type="match status" value="1"/>
</dbReference>
<dbReference type="InterPro" id="IPR013602">
    <property type="entry name" value="Dynein_heavy_linker"/>
</dbReference>
<keyword evidence="5" id="KW-0540">Nuclease</keyword>
<dbReference type="InterPro" id="IPR000477">
    <property type="entry name" value="RT_dom"/>
</dbReference>
<dbReference type="SUPFAM" id="SSF56672">
    <property type="entry name" value="DNA/RNA polymerases"/>
    <property type="match status" value="1"/>
</dbReference>
<keyword evidence="2" id="KW-0645">Protease</keyword>
<keyword evidence="12" id="KW-1185">Reference proteome</keyword>
<dbReference type="InterPro" id="IPR043128">
    <property type="entry name" value="Rev_trsase/Diguanyl_cyclase"/>
</dbReference>
<evidence type="ECO:0000256" key="5">
    <source>
        <dbReference type="ARBA" id="ARBA00022722"/>
    </source>
</evidence>
<evidence type="ECO:0000259" key="10">
    <source>
        <dbReference type="PROSITE" id="PS50878"/>
    </source>
</evidence>
<dbReference type="InterPro" id="IPR041577">
    <property type="entry name" value="RT_RNaseH_2"/>
</dbReference>
<keyword evidence="4" id="KW-0548">Nucleotidyltransferase</keyword>
<evidence type="ECO:0000256" key="1">
    <source>
        <dbReference type="ARBA" id="ARBA00008887"/>
    </source>
</evidence>
<feature type="region of interest" description="Disordered" evidence="9">
    <location>
        <begin position="574"/>
        <end position="613"/>
    </location>
</feature>
<protein>
    <recommendedName>
        <fullName evidence="10">Reverse transcriptase domain-containing protein</fullName>
    </recommendedName>
</protein>
<feature type="compositionally biased region" description="Gly residues" evidence="9">
    <location>
        <begin position="780"/>
        <end position="797"/>
    </location>
</feature>
<accession>A0A388K754</accession>
<keyword evidence="7" id="KW-0378">Hydrolase</keyword>
<feature type="domain" description="Reverse transcriptase" evidence="10">
    <location>
        <begin position="975"/>
        <end position="1154"/>
    </location>
</feature>
<dbReference type="Gramene" id="GBG65773">
    <property type="protein sequence ID" value="GBG65773"/>
    <property type="gene ID" value="CBR_g52364"/>
</dbReference>
<evidence type="ECO:0000256" key="6">
    <source>
        <dbReference type="ARBA" id="ARBA00022759"/>
    </source>
</evidence>
<evidence type="ECO:0000256" key="7">
    <source>
        <dbReference type="ARBA" id="ARBA00022801"/>
    </source>
</evidence>
<dbReference type="InterPro" id="IPR043502">
    <property type="entry name" value="DNA/RNA_pol_sf"/>
</dbReference>
<dbReference type="GO" id="GO:0003964">
    <property type="term" value="F:RNA-directed DNA polymerase activity"/>
    <property type="evidence" value="ECO:0007669"/>
    <property type="project" value="UniProtKB-KW"/>
</dbReference>
<keyword evidence="6" id="KW-0255">Endonuclease</keyword>
<dbReference type="PROSITE" id="PS50878">
    <property type="entry name" value="RT_POL"/>
    <property type="match status" value="1"/>
</dbReference>
<dbReference type="PANTHER" id="PTHR45703">
    <property type="entry name" value="DYNEIN HEAVY CHAIN"/>
    <property type="match status" value="1"/>
</dbReference>
<dbReference type="InterPro" id="IPR042222">
    <property type="entry name" value="Dynein_2_N"/>
</dbReference>
<evidence type="ECO:0000256" key="8">
    <source>
        <dbReference type="ARBA" id="ARBA00022918"/>
    </source>
</evidence>
<dbReference type="Proteomes" id="UP000265515">
    <property type="component" value="Unassembled WGS sequence"/>
</dbReference>
<dbReference type="Gene3D" id="3.10.10.10">
    <property type="entry name" value="HIV Type 1 Reverse Transcriptase, subunit A, domain 1"/>
    <property type="match status" value="1"/>
</dbReference>
<keyword evidence="3" id="KW-0808">Transferase</keyword>
<gene>
    <name evidence="11" type="ORF">CBR_g52364</name>
</gene>
<sequence length="1337" mass="148132">METFLWPKKIVPIINKAWQRNGEMHIKFETALRQRRKELIERVDRLHAESRVFEKFSDIEGDSMFAHSRQIQEMQAELEHMAHIALQITEVEDLFGLPPTDFRKFQDLRDWINPFSILWTTAVQFREKKAAWVAGELKDLDPAEIELEVTTMHHSIIKLLKSFEEMGLKIPQDAADTLQNRIQGFMKNLPILHCLCNKGLRERHWIAMSKIVGFQMHGDVKQSMKMLKKHDIGKYLPALDEISETATKEHTLERMLDSMENDWKDLRFELVPWGETGHAIFKGGPIDEAQTLLDDHLVKTRAMAASPAAEAFGSRISSWEGQLIHVQQVLDSWLACQAKWLDLEPIFGSDDIQRQMPKEWDRFAKVDTVFRKIMSVAEAMPNIKEVIITKRNFLISNLAWCNEELEIIEKGLNSYLEAKRLAFPRFYFLADSELLEIISEARNPLRVQPYIQKCFHGIRQLEFQPNLDITAFVSSDGERLPLDPCGEPPLNPQTAADKGHVDRWLARVGDAMVLSLKVIFTKAIGSYGIRLSLREWLSLWPEQVALCVRLLFWTVEVEECIRTRGDGSEHVAVAVGKDNESSEENGEEEEEEAWQEDEEEEEEEDEEEKERGWHSFCHRADASRAVERCQQAERCQVEPCQPGGALSAGGAMPGGALPACGVLPDGVLLAEGGLSGGVLLAGRALPGGALLAGGALPGGVLLAGGALPGGMLPVGIVLVGGPGGALLASIACQVEQRSCAAAEPCLLREGVVILRVTGRVKVGACSRKTIPDSLRVTGAKGAGGGGGEGGGGGGGGEEGGVGDCGGLGLGGRASGGGGGLAGAAGAGAEGITLHSTWRLRSRMLGLNLLMKRNVRGVEVESESEIAGVVEQEEVEGEPEALAGLKKKQTVEAKEGWRVHIGEEWQEVAKKTDSAVVVTSNDAGNFATAAAPRSEPVGAGPSHAGPYVDRKAVQIPSKYDDKEDVEFWISSMRAYFEVLGTQLETQSVIMGMNVEPVKGGKLHMCIDYRGLNRITRKNAYPLPRIDDLLDAASGCKIFSKIDLKCGYHQIEVDPADQHKIAFKTRDGLYEFTIMPFGLTNAPATFQSFMDKVLREQIGRFVVVYLDDILIFNKSMEEHLKHLKEVLTILKKTQLHLNLEKSEFGKDSVIYLGHKLSAAGLEPEATKVEVICNWPQPGNIRELRSFLGLASCYRKFVPCFSIVVRLLSRLTSKNVPYSWDTACKDAFQALEEALVSYPVLRIADPKLTFVVTTDASQYGIGAVLQQDGGDGLRPLEFYSKRMPNVKVATSTYMRELYALRMTLDHWKHYLLGCHFKVFSDHETLKWIKEQTTLSPMLLR</sequence>
<evidence type="ECO:0000256" key="9">
    <source>
        <dbReference type="SAM" id="MobiDB-lite"/>
    </source>
</evidence>
<evidence type="ECO:0000256" key="4">
    <source>
        <dbReference type="ARBA" id="ARBA00022695"/>
    </source>
</evidence>
<dbReference type="GO" id="GO:0008233">
    <property type="term" value="F:peptidase activity"/>
    <property type="evidence" value="ECO:0007669"/>
    <property type="project" value="UniProtKB-KW"/>
</dbReference>
<dbReference type="CDD" id="cd09274">
    <property type="entry name" value="RNase_HI_RT_Ty3"/>
    <property type="match status" value="1"/>
</dbReference>
<dbReference type="Pfam" id="PF17919">
    <property type="entry name" value="RT_RNaseH_2"/>
    <property type="match status" value="1"/>
</dbReference>
<dbReference type="FunFam" id="3.30.70.270:FF:000020">
    <property type="entry name" value="Transposon Tf2-6 polyprotein-like Protein"/>
    <property type="match status" value="1"/>
</dbReference>
<feature type="compositionally biased region" description="Acidic residues" evidence="9">
    <location>
        <begin position="581"/>
        <end position="608"/>
    </location>
</feature>
<dbReference type="GO" id="GO:0006508">
    <property type="term" value="P:proteolysis"/>
    <property type="evidence" value="ECO:0007669"/>
    <property type="project" value="UniProtKB-KW"/>
</dbReference>
<dbReference type="InterPro" id="IPR042228">
    <property type="entry name" value="Dynein_linker_3"/>
</dbReference>
<dbReference type="GO" id="GO:0007018">
    <property type="term" value="P:microtubule-based movement"/>
    <property type="evidence" value="ECO:0007669"/>
    <property type="project" value="InterPro"/>
</dbReference>
<keyword evidence="8" id="KW-0695">RNA-directed DNA polymerase</keyword>
<dbReference type="FunFam" id="1.20.140.100:FF:000001">
    <property type="entry name" value="dynein heavy chain 17, axonemal"/>
    <property type="match status" value="1"/>
</dbReference>
<dbReference type="STRING" id="69332.A0A388K754"/>
<dbReference type="CDD" id="cd01647">
    <property type="entry name" value="RT_LTR"/>
    <property type="match status" value="1"/>
</dbReference>
<dbReference type="InterPro" id="IPR026983">
    <property type="entry name" value="DHC"/>
</dbReference>
<dbReference type="PANTHER" id="PTHR45703:SF1">
    <property type="entry name" value="DYNEINS HEAVY CHAIN"/>
    <property type="match status" value="1"/>
</dbReference>
<dbReference type="Gene3D" id="1.10.287.2620">
    <property type="match status" value="1"/>
</dbReference>
<dbReference type="Gene3D" id="3.30.70.270">
    <property type="match status" value="2"/>
</dbReference>
<dbReference type="EMBL" id="BFEA01000065">
    <property type="protein sequence ID" value="GBG65773.1"/>
    <property type="molecule type" value="Genomic_DNA"/>
</dbReference>
<comment type="caution">
    <text evidence="11">The sequence shown here is derived from an EMBL/GenBank/DDBJ whole genome shotgun (WGS) entry which is preliminary data.</text>
</comment>
<dbReference type="Gene3D" id="3.20.180.20">
    <property type="entry name" value="Dynein heavy chain, N-terminal domain 2"/>
    <property type="match status" value="1"/>
</dbReference>
<dbReference type="GO" id="GO:0030286">
    <property type="term" value="C:dynein complex"/>
    <property type="evidence" value="ECO:0007669"/>
    <property type="project" value="InterPro"/>
</dbReference>
<feature type="region of interest" description="Disordered" evidence="9">
    <location>
        <begin position="776"/>
        <end position="797"/>
    </location>
</feature>
<dbReference type="Gene3D" id="1.20.140.100">
    <property type="entry name" value="Dynein heavy chain, N-terminal domain 2"/>
    <property type="match status" value="1"/>
</dbReference>
<dbReference type="Pfam" id="PF00078">
    <property type="entry name" value="RVT_1"/>
    <property type="match status" value="1"/>
</dbReference>